<evidence type="ECO:0000313" key="3">
    <source>
        <dbReference type="EMBL" id="RXE55374.1"/>
    </source>
</evidence>
<dbReference type="RefSeq" id="WP_128694551.1">
    <property type="nucleotide sequence ID" value="NZ_LHQS01000003.1"/>
</dbReference>
<evidence type="ECO:0000259" key="2">
    <source>
        <dbReference type="Pfam" id="PF09339"/>
    </source>
</evidence>
<dbReference type="InterPro" id="IPR002934">
    <property type="entry name" value="Polymerase_NTP_transf_dom"/>
</dbReference>
<gene>
    <name evidence="3" type="ORF">ABH15_11535</name>
</gene>
<dbReference type="GO" id="GO:0016779">
    <property type="term" value="F:nucleotidyltransferase activity"/>
    <property type="evidence" value="ECO:0007669"/>
    <property type="project" value="InterPro"/>
</dbReference>
<comment type="caution">
    <text evidence="3">The sequence shown here is derived from an EMBL/GenBank/DDBJ whole genome shotgun (WGS) entry which is preliminary data.</text>
</comment>
<dbReference type="Proteomes" id="UP000290932">
    <property type="component" value="Unassembled WGS sequence"/>
</dbReference>
<accession>A0A498GZ26</accession>
<protein>
    <submittedName>
        <fullName evidence="3">DNA polymerase subunit beta</fullName>
    </submittedName>
</protein>
<feature type="domain" description="Polymerase nucleotidyl transferase" evidence="1">
    <location>
        <begin position="95"/>
        <end position="157"/>
    </location>
</feature>
<dbReference type="InterPro" id="IPR043519">
    <property type="entry name" value="NT_sf"/>
</dbReference>
<dbReference type="Pfam" id="PF09339">
    <property type="entry name" value="HTH_IclR"/>
    <property type="match status" value="1"/>
</dbReference>
<dbReference type="InterPro" id="IPR005471">
    <property type="entry name" value="Tscrpt_reg_IclR_N"/>
</dbReference>
<dbReference type="SUPFAM" id="SSF46785">
    <property type="entry name" value="Winged helix' DNA-binding domain"/>
    <property type="match status" value="1"/>
</dbReference>
<dbReference type="CDD" id="cd05403">
    <property type="entry name" value="NT_KNTase_like"/>
    <property type="match status" value="1"/>
</dbReference>
<dbReference type="Pfam" id="PF01909">
    <property type="entry name" value="NTP_transf_2"/>
    <property type="match status" value="1"/>
</dbReference>
<sequence>MIKEFQKFVGFRILAWFLTHPTGEIHINRLAREIGVSPGSVTSYADTFERDGLLTVTRLGTAKLLSLDNDSFVARELKRACMVLLLAEAGIEEIAPGSIAVAIYGSTSAGTFDEQSDIDILVIGDGSQVDLSRVSALEQETGREVQVTAVPYYRWEQMKAEGDPFVASVLKNHVLVRGVLL</sequence>
<reference evidence="3 4" key="1">
    <citation type="journal article" date="2015" name="Int. J. Syst. Evol. Microbiol.">
        <title>Methanoculleus taiwanensis sp. nov., a methanogen isolated from deep marine sediment at the deformation front area near Taiwan.</title>
        <authorList>
            <person name="Weng C.Y."/>
            <person name="Chen S.C."/>
            <person name="Lai M.C."/>
            <person name="Wu S.Y."/>
            <person name="Lin S."/>
            <person name="Yang T.F."/>
            <person name="Chen P.C."/>
        </authorList>
    </citation>
    <scope>NUCLEOTIDE SEQUENCE [LARGE SCALE GENOMIC DNA]</scope>
    <source>
        <strain evidence="3 4">CYW4</strain>
    </source>
</reference>
<dbReference type="OrthoDB" id="9287at2157"/>
<dbReference type="SUPFAM" id="SSF81301">
    <property type="entry name" value="Nucleotidyltransferase"/>
    <property type="match status" value="1"/>
</dbReference>
<dbReference type="Gene3D" id="3.30.460.10">
    <property type="entry name" value="Beta Polymerase, domain 2"/>
    <property type="match status" value="1"/>
</dbReference>
<dbReference type="AlphaFoldDB" id="A0A498GZ26"/>
<dbReference type="InterPro" id="IPR036390">
    <property type="entry name" value="WH_DNA-bd_sf"/>
</dbReference>
<evidence type="ECO:0000259" key="1">
    <source>
        <dbReference type="Pfam" id="PF01909"/>
    </source>
</evidence>
<keyword evidence="4" id="KW-1185">Reference proteome</keyword>
<name>A0A498GZ26_9EURY</name>
<organism evidence="3 4">
    <name type="scientific">Methanoculleus taiwanensis</name>
    <dbReference type="NCBI Taxonomy" id="1550565"/>
    <lineage>
        <taxon>Archaea</taxon>
        <taxon>Methanobacteriati</taxon>
        <taxon>Methanobacteriota</taxon>
        <taxon>Stenosarchaea group</taxon>
        <taxon>Methanomicrobia</taxon>
        <taxon>Methanomicrobiales</taxon>
        <taxon>Methanomicrobiaceae</taxon>
        <taxon>Methanoculleus</taxon>
    </lineage>
</organism>
<dbReference type="GO" id="GO:0003677">
    <property type="term" value="F:DNA binding"/>
    <property type="evidence" value="ECO:0007669"/>
    <property type="project" value="InterPro"/>
</dbReference>
<dbReference type="GO" id="GO:0006355">
    <property type="term" value="P:regulation of DNA-templated transcription"/>
    <property type="evidence" value="ECO:0007669"/>
    <property type="project" value="InterPro"/>
</dbReference>
<evidence type="ECO:0000313" key="4">
    <source>
        <dbReference type="Proteomes" id="UP000290932"/>
    </source>
</evidence>
<proteinExistence type="predicted"/>
<dbReference type="EMBL" id="LHQS01000003">
    <property type="protein sequence ID" value="RXE55374.1"/>
    <property type="molecule type" value="Genomic_DNA"/>
</dbReference>
<feature type="domain" description="HTH iclR-type" evidence="2">
    <location>
        <begin position="10"/>
        <end position="55"/>
    </location>
</feature>